<dbReference type="EMBL" id="KN847475">
    <property type="protein sequence ID" value="KIX10448.1"/>
    <property type="molecule type" value="Genomic_DNA"/>
</dbReference>
<dbReference type="OrthoDB" id="24581at2759"/>
<feature type="compositionally biased region" description="Polar residues" evidence="1">
    <location>
        <begin position="64"/>
        <end position="95"/>
    </location>
</feature>
<dbReference type="STRING" id="1442369.A0A0D2HIF2"/>
<reference evidence="2 3" key="1">
    <citation type="submission" date="2015-01" db="EMBL/GenBank/DDBJ databases">
        <title>The Genome Sequence of Rhinocladiella mackenzie CBS 650.93.</title>
        <authorList>
            <consortium name="The Broad Institute Genomics Platform"/>
            <person name="Cuomo C."/>
            <person name="de Hoog S."/>
            <person name="Gorbushina A."/>
            <person name="Stielow B."/>
            <person name="Teixiera M."/>
            <person name="Abouelleil A."/>
            <person name="Chapman S.B."/>
            <person name="Priest M."/>
            <person name="Young S.K."/>
            <person name="Wortman J."/>
            <person name="Nusbaum C."/>
            <person name="Birren B."/>
        </authorList>
    </citation>
    <scope>NUCLEOTIDE SEQUENCE [LARGE SCALE GENOMIC DNA]</scope>
    <source>
        <strain evidence="2 3">CBS 650.93</strain>
    </source>
</reference>
<proteinExistence type="predicted"/>
<sequence length="749" mass="81416">MGRFPWSQGHSKQASDKLHAVAHDWFSKDTAESSRQALTELVKEHNYLESGSGDVSPKDRGRSRTNTVGSSFSFYARSLSDTSNDLTSRPTSRQSFADAGLPPTERYDNTAKNLLAKGTRMLKRQGSKLNLLPSQIQDKDRSVDGSDERAGEMTPIKGLQRQLTMSSKRTDLKKSISGPFEFKHLTHGDQAHFRSLDTVATTELSSEFDAFQADQHPVDQIRGIPVTDLPTQKPEPEVNVESDEPTSPTTNAIPYLPVTPPRPSPPPKDSLMSPYSPTNFRMSRSMENFSRPTRMSITANDISLPSDAPKRLSAMSPISRNSVLGKPLPVLPDVVHAVSTRDDSALPLRTAPLPTPPKTVMEPVVEEGKVVEQVSPTTDGNTTRQAHGSLLASPTPRQHKRRSQSSGEIHLDAAYYNIMSTASTPEASAAKTDHRASSKSKNRISIGLKPIDIADWEDAIDYSWDHATDLEDGEDKSDSDATLDQSRAPSIPRENYLLVEQSSIDEASSSASTPLMMQVPNKPVQSGPAQPGPTPLPSCHEEPASPLLGLGIDSLQPVPTVSLSVSTQAGQAENHFSSTDIFRPRTMKSPKSTMSKSSSQESIILSIASSIIGTHRSSNSSTSLSDFTHLASFGESGENLKLELQDLPAPVENPLRESSQETIREEPKDTPTSTDIESKMIFSPSPTIRHDRGKSASQISIPERTSSMPGVDISKTQAGRKRAGTASSRPRRNTRVSYSLFPTTPSTGN</sequence>
<feature type="compositionally biased region" description="Basic and acidic residues" evidence="1">
    <location>
        <begin position="654"/>
        <end position="669"/>
    </location>
</feature>
<name>A0A0D2HIF2_9EURO</name>
<feature type="compositionally biased region" description="Polar residues" evidence="1">
    <location>
        <begin position="695"/>
        <end position="708"/>
    </location>
</feature>
<evidence type="ECO:0008006" key="4">
    <source>
        <dbReference type="Google" id="ProtNLM"/>
    </source>
</evidence>
<feature type="region of interest" description="Disordered" evidence="1">
    <location>
        <begin position="470"/>
        <end position="495"/>
    </location>
</feature>
<evidence type="ECO:0000256" key="1">
    <source>
        <dbReference type="SAM" id="MobiDB-lite"/>
    </source>
</evidence>
<feature type="compositionally biased region" description="Polar residues" evidence="1">
    <location>
        <begin position="735"/>
        <end position="749"/>
    </location>
</feature>
<dbReference type="AlphaFoldDB" id="A0A0D2HIF2"/>
<feature type="region of interest" description="Disordered" evidence="1">
    <location>
        <begin position="566"/>
        <end position="598"/>
    </location>
</feature>
<protein>
    <recommendedName>
        <fullName evidence="4">CRIB domain-containing protein</fullName>
    </recommendedName>
</protein>
<feature type="region of interest" description="Disordered" evidence="1">
    <location>
        <begin position="225"/>
        <end position="272"/>
    </location>
</feature>
<feature type="region of interest" description="Disordered" evidence="1">
    <location>
        <begin position="373"/>
        <end position="406"/>
    </location>
</feature>
<feature type="region of interest" description="Disordered" evidence="1">
    <location>
        <begin position="46"/>
        <end position="107"/>
    </location>
</feature>
<feature type="compositionally biased region" description="Low complexity" evidence="1">
    <location>
        <begin position="589"/>
        <end position="598"/>
    </location>
</feature>
<organism evidence="2 3">
    <name type="scientific">Rhinocladiella mackenziei CBS 650.93</name>
    <dbReference type="NCBI Taxonomy" id="1442369"/>
    <lineage>
        <taxon>Eukaryota</taxon>
        <taxon>Fungi</taxon>
        <taxon>Dikarya</taxon>
        <taxon>Ascomycota</taxon>
        <taxon>Pezizomycotina</taxon>
        <taxon>Eurotiomycetes</taxon>
        <taxon>Chaetothyriomycetidae</taxon>
        <taxon>Chaetothyriales</taxon>
        <taxon>Herpotrichiellaceae</taxon>
        <taxon>Rhinocladiella</taxon>
    </lineage>
</organism>
<feature type="compositionally biased region" description="Polar residues" evidence="1">
    <location>
        <begin position="374"/>
        <end position="386"/>
    </location>
</feature>
<feature type="compositionally biased region" description="Polar residues" evidence="1">
    <location>
        <begin position="566"/>
        <end position="580"/>
    </location>
</feature>
<keyword evidence="3" id="KW-1185">Reference proteome</keyword>
<dbReference type="Proteomes" id="UP000053617">
    <property type="component" value="Unassembled WGS sequence"/>
</dbReference>
<feature type="region of interest" description="Disordered" evidence="1">
    <location>
        <begin position="646"/>
        <end position="749"/>
    </location>
</feature>
<evidence type="ECO:0000313" key="3">
    <source>
        <dbReference type="Proteomes" id="UP000053617"/>
    </source>
</evidence>
<accession>A0A0D2HIF2</accession>
<evidence type="ECO:0000313" key="2">
    <source>
        <dbReference type="EMBL" id="KIX10448.1"/>
    </source>
</evidence>
<dbReference type="GeneID" id="25289602"/>
<dbReference type="RefSeq" id="XP_013277584.1">
    <property type="nucleotide sequence ID" value="XM_013422130.1"/>
</dbReference>
<feature type="compositionally biased region" description="Pro residues" evidence="1">
    <location>
        <begin position="257"/>
        <end position="268"/>
    </location>
</feature>
<feature type="region of interest" description="Disordered" evidence="1">
    <location>
        <begin position="516"/>
        <end position="552"/>
    </location>
</feature>
<dbReference type="HOGENOM" id="CLU_432771_0_0_1"/>
<gene>
    <name evidence="2" type="ORF">Z518_01531</name>
</gene>
<dbReference type="VEuPathDB" id="FungiDB:Z518_01531"/>
<feature type="compositionally biased region" description="Basic residues" evidence="1">
    <location>
        <begin position="718"/>
        <end position="734"/>
    </location>
</feature>